<proteinExistence type="predicted"/>
<dbReference type="InterPro" id="IPR018733">
    <property type="entry name" value="DUF2274"/>
</dbReference>
<name>A0A8G1ZH16_9SPHN</name>
<evidence type="ECO:0000256" key="1">
    <source>
        <dbReference type="SAM" id="Phobius"/>
    </source>
</evidence>
<dbReference type="Proteomes" id="UP000291572">
    <property type="component" value="Unassembled WGS sequence"/>
</dbReference>
<protein>
    <submittedName>
        <fullName evidence="2">DUF2274 domain-containing protein</fullName>
    </submittedName>
</protein>
<accession>A0A8G1ZH16</accession>
<keyword evidence="1" id="KW-0812">Transmembrane</keyword>
<dbReference type="AlphaFoldDB" id="A0A8G1ZH16"/>
<keyword evidence="1" id="KW-1133">Transmembrane helix</keyword>
<dbReference type="Pfam" id="PF10038">
    <property type="entry name" value="DUF2274"/>
    <property type="match status" value="1"/>
</dbReference>
<gene>
    <name evidence="2" type="ORF">EWH12_11960</name>
</gene>
<organism evidence="2 3">
    <name type="scientific">Sphingobium cupriresistens</name>
    <dbReference type="NCBI Taxonomy" id="1132417"/>
    <lineage>
        <taxon>Bacteria</taxon>
        <taxon>Pseudomonadati</taxon>
        <taxon>Pseudomonadota</taxon>
        <taxon>Alphaproteobacteria</taxon>
        <taxon>Sphingomonadales</taxon>
        <taxon>Sphingomonadaceae</taxon>
        <taxon>Sphingobium</taxon>
    </lineage>
</organism>
<dbReference type="EMBL" id="SEOO01000018">
    <property type="protein sequence ID" value="RYM10299.1"/>
    <property type="molecule type" value="Genomic_DNA"/>
</dbReference>
<feature type="transmembrane region" description="Helical" evidence="1">
    <location>
        <begin position="6"/>
        <end position="29"/>
    </location>
</feature>
<evidence type="ECO:0000313" key="2">
    <source>
        <dbReference type="EMBL" id="RYM10299.1"/>
    </source>
</evidence>
<reference evidence="2 3" key="1">
    <citation type="submission" date="2019-02" db="EMBL/GenBank/DDBJ databases">
        <authorList>
            <person name="Feng G."/>
        </authorList>
    </citation>
    <scope>NUCLEOTIDE SEQUENCE [LARGE SCALE GENOMIC DNA]</scope>
    <source>
        <strain evidence="2 3">CCTCC AB 2011146</strain>
    </source>
</reference>
<keyword evidence="1" id="KW-0472">Membrane</keyword>
<comment type="caution">
    <text evidence="2">The sequence shown here is derived from an EMBL/GenBank/DDBJ whole genome shotgun (WGS) entry which is preliminary data.</text>
</comment>
<sequence>MVFTFQPPFFAGLSGYIAELIPAMLTAFLESDRGFARSRIRS</sequence>
<evidence type="ECO:0000313" key="3">
    <source>
        <dbReference type="Proteomes" id="UP000291572"/>
    </source>
</evidence>
<dbReference type="OrthoDB" id="9803810at2"/>